<accession>A0AAV4QZM5</accession>
<feature type="region of interest" description="Disordered" evidence="2">
    <location>
        <begin position="44"/>
        <end position="79"/>
    </location>
</feature>
<keyword evidence="5" id="KW-1185">Reference proteome</keyword>
<dbReference type="PROSITE" id="PS50157">
    <property type="entry name" value="ZINC_FINGER_C2H2_2"/>
    <property type="match status" value="1"/>
</dbReference>
<evidence type="ECO:0000256" key="2">
    <source>
        <dbReference type="SAM" id="MobiDB-lite"/>
    </source>
</evidence>
<keyword evidence="1" id="KW-0863">Zinc-finger</keyword>
<proteinExistence type="predicted"/>
<evidence type="ECO:0000313" key="4">
    <source>
        <dbReference type="EMBL" id="GIY13577.1"/>
    </source>
</evidence>
<dbReference type="GO" id="GO:0008270">
    <property type="term" value="F:zinc ion binding"/>
    <property type="evidence" value="ECO:0007669"/>
    <property type="project" value="UniProtKB-KW"/>
</dbReference>
<organism evidence="4 5">
    <name type="scientific">Caerostris darwini</name>
    <dbReference type="NCBI Taxonomy" id="1538125"/>
    <lineage>
        <taxon>Eukaryota</taxon>
        <taxon>Metazoa</taxon>
        <taxon>Ecdysozoa</taxon>
        <taxon>Arthropoda</taxon>
        <taxon>Chelicerata</taxon>
        <taxon>Arachnida</taxon>
        <taxon>Araneae</taxon>
        <taxon>Araneomorphae</taxon>
        <taxon>Entelegynae</taxon>
        <taxon>Araneoidea</taxon>
        <taxon>Araneidae</taxon>
        <taxon>Caerostris</taxon>
    </lineage>
</organism>
<sequence>MCCANLRTTLMLSRTCGQHFLHQTSTIFSCPSPLRANLTYHKAEVTSKPQHQPTKATSSNHHRTTSSFRPTTAPVHSRSNDAVGPTFSCEFCERGGFPNRKALKYHLFRIHQVPMGKPEAHRPASSTSPEHSPLSATVVLGPTSVSSPSPPVSTFPLVREGDTLLIDFPITGDVTCPELSCGRKFVCKSWSSVVWSVKKHLRIFYNLPAITTRLRCGFCNDLFKPLKGHKCLHDIELYASNHSSQWRCEPCGISFPSALSLRNHLNGHKKSQLRDNVPKLFLPTTARKKTRRKRGNGSSHAGLDEPSVVTDCNEMLAPPVAQEPLLIDNVTTEEEDPGPLAHFHEAFDCLLEGPPSEDYFGTFERYVDDFANEAILHLFPEGSDRRVPSSSSSPPNMDDVKSSTSGTAAGLFGKSWAMPVSDVKSHSFLFKPSSLNVGKVEHLILTSTVRPSLRAALNFSTPSSHQRKFGPSLRKQRTRLQGPTGSPTIIYGLSTLVPSSFLGFSICVSGSEGFPPAGKPPPPFLLQREIFFG</sequence>
<reference evidence="4 5" key="1">
    <citation type="submission" date="2021-06" db="EMBL/GenBank/DDBJ databases">
        <title>Caerostris darwini draft genome.</title>
        <authorList>
            <person name="Kono N."/>
            <person name="Arakawa K."/>
        </authorList>
    </citation>
    <scope>NUCLEOTIDE SEQUENCE [LARGE SCALE GENOMIC DNA]</scope>
</reference>
<feature type="compositionally biased region" description="Basic residues" evidence="2">
    <location>
        <begin position="286"/>
        <end position="295"/>
    </location>
</feature>
<dbReference type="EMBL" id="BPLQ01005263">
    <property type="protein sequence ID" value="GIY13577.1"/>
    <property type="molecule type" value="Genomic_DNA"/>
</dbReference>
<feature type="region of interest" description="Disordered" evidence="2">
    <location>
        <begin position="382"/>
        <end position="405"/>
    </location>
</feature>
<dbReference type="Proteomes" id="UP001054837">
    <property type="component" value="Unassembled WGS sequence"/>
</dbReference>
<dbReference type="AlphaFoldDB" id="A0AAV4QZM5"/>
<evidence type="ECO:0000259" key="3">
    <source>
        <dbReference type="PROSITE" id="PS50157"/>
    </source>
</evidence>
<keyword evidence="1" id="KW-0479">Metal-binding</keyword>
<feature type="compositionally biased region" description="Polar residues" evidence="2">
    <location>
        <begin position="47"/>
        <end position="70"/>
    </location>
</feature>
<feature type="domain" description="C2H2-type" evidence="3">
    <location>
        <begin position="246"/>
        <end position="273"/>
    </location>
</feature>
<dbReference type="SMART" id="SM00355">
    <property type="entry name" value="ZnF_C2H2"/>
    <property type="match status" value="2"/>
</dbReference>
<name>A0AAV4QZM5_9ARAC</name>
<comment type="caution">
    <text evidence="4">The sequence shown here is derived from an EMBL/GenBank/DDBJ whole genome shotgun (WGS) entry which is preliminary data.</text>
</comment>
<evidence type="ECO:0000313" key="5">
    <source>
        <dbReference type="Proteomes" id="UP001054837"/>
    </source>
</evidence>
<gene>
    <name evidence="4" type="ORF">CDAR_567151</name>
</gene>
<keyword evidence="1" id="KW-0862">Zinc</keyword>
<feature type="region of interest" description="Disordered" evidence="2">
    <location>
        <begin position="285"/>
        <end position="305"/>
    </location>
</feature>
<dbReference type="PROSITE" id="PS51257">
    <property type="entry name" value="PROKAR_LIPOPROTEIN"/>
    <property type="match status" value="1"/>
</dbReference>
<evidence type="ECO:0000256" key="1">
    <source>
        <dbReference type="PROSITE-ProRule" id="PRU00042"/>
    </source>
</evidence>
<dbReference type="InterPro" id="IPR013087">
    <property type="entry name" value="Znf_C2H2_type"/>
</dbReference>
<dbReference type="Pfam" id="PF12874">
    <property type="entry name" value="zf-met"/>
    <property type="match status" value="1"/>
</dbReference>
<protein>
    <recommendedName>
        <fullName evidence="3">C2H2-type domain-containing protein</fullName>
    </recommendedName>
</protein>
<dbReference type="PROSITE" id="PS00028">
    <property type="entry name" value="ZINC_FINGER_C2H2_1"/>
    <property type="match status" value="1"/>
</dbReference>